<dbReference type="Pfam" id="PF00788">
    <property type="entry name" value="RA"/>
    <property type="match status" value="1"/>
</dbReference>
<dbReference type="Gene3D" id="2.30.30.40">
    <property type="entry name" value="SH3 Domains"/>
    <property type="match status" value="2"/>
</dbReference>
<protein>
    <submittedName>
        <fullName evidence="5">Uncharacterized protein</fullName>
    </submittedName>
</protein>
<organism evidence="5 6">
    <name type="scientific">Mycena maculata</name>
    <dbReference type="NCBI Taxonomy" id="230809"/>
    <lineage>
        <taxon>Eukaryota</taxon>
        <taxon>Fungi</taxon>
        <taxon>Dikarya</taxon>
        <taxon>Basidiomycota</taxon>
        <taxon>Agaricomycotina</taxon>
        <taxon>Agaricomycetes</taxon>
        <taxon>Agaricomycetidae</taxon>
        <taxon>Agaricales</taxon>
        <taxon>Marasmiineae</taxon>
        <taxon>Mycenaceae</taxon>
        <taxon>Mycena</taxon>
    </lineage>
</organism>
<dbReference type="AlphaFoldDB" id="A0AAD7HG16"/>
<reference evidence="5" key="1">
    <citation type="submission" date="2023-03" db="EMBL/GenBank/DDBJ databases">
        <title>Massive genome expansion in bonnet fungi (Mycena s.s.) driven by repeated elements and novel gene families across ecological guilds.</title>
        <authorList>
            <consortium name="Lawrence Berkeley National Laboratory"/>
            <person name="Harder C.B."/>
            <person name="Miyauchi S."/>
            <person name="Viragh M."/>
            <person name="Kuo A."/>
            <person name="Thoen E."/>
            <person name="Andreopoulos B."/>
            <person name="Lu D."/>
            <person name="Skrede I."/>
            <person name="Drula E."/>
            <person name="Henrissat B."/>
            <person name="Morin E."/>
            <person name="Kohler A."/>
            <person name="Barry K."/>
            <person name="LaButti K."/>
            <person name="Morin E."/>
            <person name="Salamov A."/>
            <person name="Lipzen A."/>
            <person name="Mereny Z."/>
            <person name="Hegedus B."/>
            <person name="Baldrian P."/>
            <person name="Stursova M."/>
            <person name="Weitz H."/>
            <person name="Taylor A."/>
            <person name="Grigoriev I.V."/>
            <person name="Nagy L.G."/>
            <person name="Martin F."/>
            <person name="Kauserud H."/>
        </authorList>
    </citation>
    <scope>NUCLEOTIDE SEQUENCE</scope>
    <source>
        <strain evidence="5">CBHHK188m</strain>
    </source>
</reference>
<dbReference type="SMART" id="SM00326">
    <property type="entry name" value="SH3"/>
    <property type="match status" value="2"/>
</dbReference>
<dbReference type="InterPro" id="IPR029071">
    <property type="entry name" value="Ubiquitin-like_domsf"/>
</dbReference>
<evidence type="ECO:0000256" key="1">
    <source>
        <dbReference type="ARBA" id="ARBA00022443"/>
    </source>
</evidence>
<keyword evidence="1 2" id="KW-0728">SH3 domain</keyword>
<keyword evidence="6" id="KW-1185">Reference proteome</keyword>
<dbReference type="InterPro" id="IPR000159">
    <property type="entry name" value="RA_dom"/>
</dbReference>
<proteinExistence type="predicted"/>
<feature type="domain" description="Ras-associating" evidence="4">
    <location>
        <begin position="1"/>
        <end position="86"/>
    </location>
</feature>
<dbReference type="EMBL" id="JARJLG010000289">
    <property type="protein sequence ID" value="KAJ7719637.1"/>
    <property type="molecule type" value="Genomic_DNA"/>
</dbReference>
<dbReference type="PROSITE" id="PS50002">
    <property type="entry name" value="SH3"/>
    <property type="match status" value="2"/>
</dbReference>
<feature type="domain" description="SH3" evidence="3">
    <location>
        <begin position="154"/>
        <end position="223"/>
    </location>
</feature>
<evidence type="ECO:0000313" key="5">
    <source>
        <dbReference type="EMBL" id="KAJ7719637.1"/>
    </source>
</evidence>
<dbReference type="CDD" id="cd00174">
    <property type="entry name" value="SH3"/>
    <property type="match status" value="2"/>
</dbReference>
<evidence type="ECO:0000259" key="4">
    <source>
        <dbReference type="PROSITE" id="PS50200"/>
    </source>
</evidence>
<comment type="caution">
    <text evidence="5">The sequence shown here is derived from an EMBL/GenBank/DDBJ whole genome shotgun (WGS) entry which is preliminary data.</text>
</comment>
<dbReference type="Proteomes" id="UP001215280">
    <property type="component" value="Unassembled WGS sequence"/>
</dbReference>
<evidence type="ECO:0000313" key="6">
    <source>
        <dbReference type="Proteomes" id="UP001215280"/>
    </source>
</evidence>
<evidence type="ECO:0000256" key="2">
    <source>
        <dbReference type="PROSITE-ProRule" id="PRU00192"/>
    </source>
</evidence>
<dbReference type="GO" id="GO:0007165">
    <property type="term" value="P:signal transduction"/>
    <property type="evidence" value="ECO:0007669"/>
    <property type="project" value="InterPro"/>
</dbReference>
<dbReference type="SUPFAM" id="SSF54236">
    <property type="entry name" value="Ubiquitin-like"/>
    <property type="match status" value="1"/>
</dbReference>
<sequence>MTAAAKTLRNFKVNAGDPTWKVLPAVLKKYRITDDQWENYAMFICYDSTENRIERCLSYDEQPLLLFQKLTNAKKNPVFMLKHAKEIRSPIVVAQEKHDGQKTPQVSTSLAISTSAVMPGPPGANSSGGLKRVGTGPSQVLPNTSPEIPPVSSSGTSYAFAIYPYMAEQEDELDVVVGDTFVILSRTPNWWVVQRDPTGEGIVGKGMEQQGRAPAGCLLETNVPVASAGPILPLNLISTSFRGIALMDYQKKGEEELDLVRDDVLHVFKRFNHWAYVVKGDGGRGWVPSWFIGKGAGSMDDLPEAQVSSVFPVFALGGDRLAGPSTPS</sequence>
<dbReference type="Pfam" id="PF00018">
    <property type="entry name" value="SH3_1"/>
    <property type="match status" value="2"/>
</dbReference>
<gene>
    <name evidence="5" type="ORF">DFH07DRAFT_761053</name>
</gene>
<dbReference type="CDD" id="cd01786">
    <property type="entry name" value="RA_STE50"/>
    <property type="match status" value="1"/>
</dbReference>
<dbReference type="InterPro" id="IPR001452">
    <property type="entry name" value="SH3_domain"/>
</dbReference>
<evidence type="ECO:0000259" key="3">
    <source>
        <dbReference type="PROSITE" id="PS50002"/>
    </source>
</evidence>
<accession>A0AAD7HG16</accession>
<dbReference type="Gene3D" id="3.10.20.90">
    <property type="entry name" value="Phosphatidylinositol 3-kinase Catalytic Subunit, Chain A, domain 1"/>
    <property type="match status" value="1"/>
</dbReference>
<dbReference type="InterPro" id="IPR036028">
    <property type="entry name" value="SH3-like_dom_sf"/>
</dbReference>
<dbReference type="PROSITE" id="PS50200">
    <property type="entry name" value="RA"/>
    <property type="match status" value="1"/>
</dbReference>
<name>A0AAD7HG16_9AGAR</name>
<feature type="domain" description="SH3" evidence="3">
    <location>
        <begin position="238"/>
        <end position="297"/>
    </location>
</feature>
<dbReference type="SUPFAM" id="SSF50044">
    <property type="entry name" value="SH3-domain"/>
    <property type="match status" value="2"/>
</dbReference>